<organism evidence="1 2">
    <name type="scientific">Candidatus Magnetoglobus multicellularis str. Araruama</name>
    <dbReference type="NCBI Taxonomy" id="890399"/>
    <lineage>
        <taxon>Bacteria</taxon>
        <taxon>Pseudomonadati</taxon>
        <taxon>Thermodesulfobacteriota</taxon>
        <taxon>Desulfobacteria</taxon>
        <taxon>Desulfobacterales</taxon>
        <taxon>Desulfobacteraceae</taxon>
        <taxon>Candidatus Magnetoglobus</taxon>
    </lineage>
</organism>
<dbReference type="Pfam" id="PF13366">
    <property type="entry name" value="PDDEXK_3"/>
    <property type="match status" value="1"/>
</dbReference>
<dbReference type="Proteomes" id="UP000189670">
    <property type="component" value="Unassembled WGS sequence"/>
</dbReference>
<evidence type="ECO:0000313" key="2">
    <source>
        <dbReference type="Proteomes" id="UP000189670"/>
    </source>
</evidence>
<evidence type="ECO:0000313" key="1">
    <source>
        <dbReference type="EMBL" id="ETR69348.1"/>
    </source>
</evidence>
<dbReference type="NCBIfam" id="TIGR04256">
    <property type="entry name" value="GxxExxY"/>
    <property type="match status" value="1"/>
</dbReference>
<reference evidence="2" key="1">
    <citation type="submission" date="2012-11" db="EMBL/GenBank/DDBJ databases">
        <authorList>
            <person name="Lucero-Rivera Y.E."/>
            <person name="Tovar-Ramirez D."/>
        </authorList>
    </citation>
    <scope>NUCLEOTIDE SEQUENCE [LARGE SCALE GENOMIC DNA]</scope>
    <source>
        <strain evidence="2">Araruama</strain>
    </source>
</reference>
<evidence type="ECO:0008006" key="3">
    <source>
        <dbReference type="Google" id="ProtNLM"/>
    </source>
</evidence>
<dbReference type="EMBL" id="ATBP01000666">
    <property type="protein sequence ID" value="ETR69348.1"/>
    <property type="molecule type" value="Genomic_DNA"/>
</dbReference>
<gene>
    <name evidence="1" type="ORF">OMM_03984</name>
</gene>
<dbReference type="AlphaFoldDB" id="A0A1V1P3H0"/>
<accession>A0A1V1P3H0</accession>
<dbReference type="InterPro" id="IPR026350">
    <property type="entry name" value="GxxExxY"/>
</dbReference>
<proteinExistence type="predicted"/>
<name>A0A1V1P3H0_9BACT</name>
<protein>
    <recommendedName>
        <fullName evidence="3">GxxExxY protein</fullName>
    </recommendedName>
</protein>
<comment type="caution">
    <text evidence="1">The sequence shown here is derived from an EMBL/GenBank/DDBJ whole genome shotgun (WGS) entry which is preliminary data.</text>
</comment>
<sequence>MYIQAKKERNQMEPGYVNSSYPLSDLTGKIIGCAMEVHSFLGNGFQEVIYQRALAIEMSSQGIEYSREHEMPIFYKGQSIGKRRVDFFVNNLLMVELKAIIKLEDVHLAQALNYLEAYKLDIGLLINFGARKLATFAQDTEGVLSNAVVYSVNAPGIYVKSDLNYDRHINLDDVIMALMMVSNIQSGYGIGQKIGLGDVIEIFNSFLNHDASE</sequence>